<dbReference type="EMBL" id="JAVRHY010000009">
    <property type="protein sequence ID" value="MDT0618999.1"/>
    <property type="molecule type" value="Genomic_DNA"/>
</dbReference>
<keyword evidence="2" id="KW-1185">Reference proteome</keyword>
<organism evidence="1 2">
    <name type="scientific">Spectribacter acetivorans</name>
    <dbReference type="NCBI Taxonomy" id="3075603"/>
    <lineage>
        <taxon>Bacteria</taxon>
        <taxon>Pseudomonadati</taxon>
        <taxon>Pseudomonadota</taxon>
        <taxon>Gammaproteobacteria</taxon>
        <taxon>Salinisphaerales</taxon>
        <taxon>Salinisphaeraceae</taxon>
        <taxon>Spectribacter</taxon>
    </lineage>
</organism>
<evidence type="ECO:0000313" key="1">
    <source>
        <dbReference type="EMBL" id="MDT0618999.1"/>
    </source>
</evidence>
<dbReference type="Proteomes" id="UP001259982">
    <property type="component" value="Unassembled WGS sequence"/>
</dbReference>
<dbReference type="SUPFAM" id="SSF51905">
    <property type="entry name" value="FAD/NAD(P)-binding domain"/>
    <property type="match status" value="1"/>
</dbReference>
<name>A0ABU3B958_9GAMM</name>
<dbReference type="InterPro" id="IPR036188">
    <property type="entry name" value="FAD/NAD-bd_sf"/>
</dbReference>
<protein>
    <recommendedName>
        <fullName evidence="3">NAD(P)/FAD-dependent oxidoreductase</fullName>
    </recommendedName>
</protein>
<reference evidence="1 2" key="1">
    <citation type="submission" date="2023-09" db="EMBL/GenBank/DDBJ databases">
        <authorList>
            <person name="Rey-Velasco X."/>
        </authorList>
    </citation>
    <scope>NUCLEOTIDE SEQUENCE [LARGE SCALE GENOMIC DNA]</scope>
    <source>
        <strain evidence="1 2">P385</strain>
    </source>
</reference>
<evidence type="ECO:0000313" key="2">
    <source>
        <dbReference type="Proteomes" id="UP001259982"/>
    </source>
</evidence>
<proteinExistence type="predicted"/>
<dbReference type="RefSeq" id="WP_311659285.1">
    <property type="nucleotide sequence ID" value="NZ_JAVRHY010000009.1"/>
</dbReference>
<accession>A0ABU3B958</accession>
<evidence type="ECO:0008006" key="3">
    <source>
        <dbReference type="Google" id="ProtNLM"/>
    </source>
</evidence>
<gene>
    <name evidence="1" type="ORF">RM531_10975</name>
</gene>
<sequence length="442" mass="49200">MATEQRQTDYLIIGAGAMGMAFADVVFKARPDARIILADRRDRAGGHWLDAYPFVTLHQPAAFYGAPSAKLGDGGGDLASRTRILAYYEALMKRFLASGRVEFLPQTEYRGNGQLVSALDAERRIEVTTHQRVVDATCMNVEVPAMRPPRFEVDPAAALIPINHLAAIRQPWERYVVIGGGKTGIDAVLYLLERGVAAERIQWIVPNDAWLWDRASIQPGIVGAELMRMTQAVVEAGTVDDVFLRLEQQGSIMRLDDTVRPTKWRCATVNRDELAALRRIDNVVRLGRVDAITADEIRLEQGSLPTDCRTLHVDCTANGLARLDPRPMFAPGEIALQSVFMCQQVFSAALVARIALLDLSDDDRNQICQVVPHPEQAGDLPGCLNISLQNLLRANQHFPWWLRRCRLNPVGHDSVWRYLQTARTAKRLQADAERAVERLAAA</sequence>
<comment type="caution">
    <text evidence="1">The sequence shown here is derived from an EMBL/GenBank/DDBJ whole genome shotgun (WGS) entry which is preliminary data.</text>
</comment>
<dbReference type="Gene3D" id="3.50.50.60">
    <property type="entry name" value="FAD/NAD(P)-binding domain"/>
    <property type="match status" value="1"/>
</dbReference>